<feature type="transmembrane region" description="Helical" evidence="13">
    <location>
        <begin position="192"/>
        <end position="213"/>
    </location>
</feature>
<evidence type="ECO:0000313" key="15">
    <source>
        <dbReference type="Proteomes" id="UP000011728"/>
    </source>
</evidence>
<dbReference type="HOGENOM" id="CLU_012893_5_0_9"/>
<evidence type="ECO:0000256" key="4">
    <source>
        <dbReference type="ARBA" id="ARBA00020268"/>
    </source>
</evidence>
<evidence type="ECO:0000256" key="3">
    <source>
        <dbReference type="ARBA" id="ARBA00010199"/>
    </source>
</evidence>
<evidence type="ECO:0000256" key="6">
    <source>
        <dbReference type="ARBA" id="ARBA00022449"/>
    </source>
</evidence>
<sequence>MVTDMTHGSIYKHLIKFAVPLVLGNIFQLTYNAADSIIVGRFVGTKALAAVGTANPVMNITIFLIVGICMGASVLMSEYFGENNIKKFKREVSTTILAGLIFTIVMIILCVILVDPILRLIQTPEEIMGESAIYLRIIFCGLIFTFLYNFFSATLRSIGDSKSPLIFLSISAVLNVVMDIVFVVYFKMGVAGAGLATVTAEMFSALFCIIYIYKKVPLLHFSRKEIILDKALLKITINYSSVTAMQQTCLYVGKVLVQTAVNPLGVDAIATFNAVTKIDDFAFTPQQSIASGMTTFLAQNRGAQKYDRIKRGLWVGMKIETIFWFILVGLVYFGANSLMRLFVPNEGGKVLEMGVTYLHFMAFFYLLPAWTNGIQGYFRGMGDLKVTLISTFSQMAGRVIFAFLLAPKFGIVGIAISCFAGWIIMLLYEVPMLVKHRRNYNSTIGNIVRC</sequence>
<evidence type="ECO:0000256" key="12">
    <source>
        <dbReference type="ARBA" id="ARBA00031636"/>
    </source>
</evidence>
<dbReference type="eggNOG" id="COG0534">
    <property type="taxonomic scope" value="Bacteria"/>
</dbReference>
<evidence type="ECO:0000313" key="14">
    <source>
        <dbReference type="EMBL" id="AGF56286.1"/>
    </source>
</evidence>
<protein>
    <recommendedName>
        <fullName evidence="4">Probable multidrug resistance protein NorM</fullName>
    </recommendedName>
    <alternativeName>
        <fullName evidence="12">Multidrug-efflux transporter</fullName>
    </alternativeName>
</protein>
<proteinExistence type="inferred from homology"/>
<dbReference type="InterPro" id="IPR048279">
    <property type="entry name" value="MdtK-like"/>
</dbReference>
<dbReference type="PANTHER" id="PTHR43298:SF2">
    <property type="entry name" value="FMN_FAD EXPORTER YEEO-RELATED"/>
    <property type="match status" value="1"/>
</dbReference>
<evidence type="ECO:0000256" key="9">
    <source>
        <dbReference type="ARBA" id="ARBA00022989"/>
    </source>
</evidence>
<evidence type="ECO:0000256" key="1">
    <source>
        <dbReference type="ARBA" id="ARBA00003408"/>
    </source>
</evidence>
<dbReference type="Pfam" id="PF01554">
    <property type="entry name" value="MatE"/>
    <property type="match status" value="2"/>
</dbReference>
<evidence type="ECO:0000256" key="8">
    <source>
        <dbReference type="ARBA" id="ARBA00022692"/>
    </source>
</evidence>
<dbReference type="GO" id="GO:0015297">
    <property type="term" value="F:antiporter activity"/>
    <property type="evidence" value="ECO:0007669"/>
    <property type="project" value="UniProtKB-KW"/>
</dbReference>
<evidence type="ECO:0000256" key="10">
    <source>
        <dbReference type="ARBA" id="ARBA00023065"/>
    </source>
</evidence>
<dbReference type="InterPro" id="IPR050222">
    <property type="entry name" value="MATE_MdtK"/>
</dbReference>
<keyword evidence="10" id="KW-0406">Ion transport</keyword>
<name>M1MNJ9_9CLOT</name>
<keyword evidence="9 13" id="KW-1133">Transmembrane helix</keyword>
<dbReference type="PIRSF" id="PIRSF006603">
    <property type="entry name" value="DinF"/>
    <property type="match status" value="1"/>
</dbReference>
<dbReference type="GO" id="GO:0005886">
    <property type="term" value="C:plasma membrane"/>
    <property type="evidence" value="ECO:0007669"/>
    <property type="project" value="UniProtKB-SubCell"/>
</dbReference>
<evidence type="ECO:0000256" key="2">
    <source>
        <dbReference type="ARBA" id="ARBA00004651"/>
    </source>
</evidence>
<dbReference type="RefSeq" id="WP_015392605.1">
    <property type="nucleotide sequence ID" value="NC_020291.1"/>
</dbReference>
<evidence type="ECO:0000256" key="11">
    <source>
        <dbReference type="ARBA" id="ARBA00023136"/>
    </source>
</evidence>
<keyword evidence="11 13" id="KW-0472">Membrane</keyword>
<comment type="function">
    <text evidence="1">Multidrug efflux pump.</text>
</comment>
<evidence type="ECO:0000256" key="5">
    <source>
        <dbReference type="ARBA" id="ARBA00022448"/>
    </source>
</evidence>
<evidence type="ECO:0000256" key="13">
    <source>
        <dbReference type="SAM" id="Phobius"/>
    </source>
</evidence>
<accession>M1MNJ9</accession>
<dbReference type="AlphaFoldDB" id="M1MNJ9"/>
<feature type="transmembrane region" description="Helical" evidence="13">
    <location>
        <begin position="165"/>
        <end position="186"/>
    </location>
</feature>
<keyword evidence="6" id="KW-0050">Antiport</keyword>
<feature type="transmembrane region" description="Helical" evidence="13">
    <location>
        <begin position="134"/>
        <end position="153"/>
    </location>
</feature>
<organism evidence="14 15">
    <name type="scientific">Clostridium saccharoperbutylacetonicum N1-4(HMT)</name>
    <dbReference type="NCBI Taxonomy" id="931276"/>
    <lineage>
        <taxon>Bacteria</taxon>
        <taxon>Bacillati</taxon>
        <taxon>Bacillota</taxon>
        <taxon>Clostridia</taxon>
        <taxon>Eubacteriales</taxon>
        <taxon>Clostridiaceae</taxon>
        <taxon>Clostridium</taxon>
    </lineage>
</organism>
<feature type="transmembrane region" description="Helical" evidence="13">
    <location>
        <begin position="92"/>
        <end position="114"/>
    </location>
</feature>
<dbReference type="CDD" id="cd13138">
    <property type="entry name" value="MATE_yoeA_like"/>
    <property type="match status" value="1"/>
</dbReference>
<feature type="transmembrane region" description="Helical" evidence="13">
    <location>
        <begin position="355"/>
        <end position="374"/>
    </location>
</feature>
<feature type="transmembrane region" description="Helical" evidence="13">
    <location>
        <begin position="411"/>
        <end position="428"/>
    </location>
</feature>
<gene>
    <name evidence="14" type="ORF">Cspa_c25210</name>
</gene>
<dbReference type="KEGG" id="csr:Cspa_c25210"/>
<dbReference type="NCBIfam" id="TIGR00797">
    <property type="entry name" value="matE"/>
    <property type="match status" value="1"/>
</dbReference>
<dbReference type="Proteomes" id="UP000011728">
    <property type="component" value="Chromosome"/>
</dbReference>
<keyword evidence="7" id="KW-1003">Cell membrane</keyword>
<comment type="similarity">
    <text evidence="3">Belongs to the multi antimicrobial extrusion (MATE) (TC 2.A.66.1) family.</text>
</comment>
<feature type="transmembrane region" description="Helical" evidence="13">
    <location>
        <begin position="313"/>
        <end position="335"/>
    </location>
</feature>
<dbReference type="STRING" id="36745.CLSAP_23400"/>
<comment type="subcellular location">
    <subcellularLocation>
        <location evidence="2">Cell membrane</location>
        <topology evidence="2">Multi-pass membrane protein</topology>
    </subcellularLocation>
</comment>
<dbReference type="InterPro" id="IPR002528">
    <property type="entry name" value="MATE_fam"/>
</dbReference>
<dbReference type="PANTHER" id="PTHR43298">
    <property type="entry name" value="MULTIDRUG RESISTANCE PROTEIN NORM-RELATED"/>
    <property type="match status" value="1"/>
</dbReference>
<feature type="transmembrane region" description="Helical" evidence="13">
    <location>
        <begin position="386"/>
        <end position="405"/>
    </location>
</feature>
<keyword evidence="5" id="KW-0813">Transport</keyword>
<dbReference type="GO" id="GO:0006811">
    <property type="term" value="P:monoatomic ion transport"/>
    <property type="evidence" value="ECO:0007669"/>
    <property type="project" value="UniProtKB-KW"/>
</dbReference>
<keyword evidence="8 13" id="KW-0812">Transmembrane</keyword>
<keyword evidence="15" id="KW-1185">Reference proteome</keyword>
<dbReference type="EMBL" id="CP004121">
    <property type="protein sequence ID" value="AGF56286.1"/>
    <property type="molecule type" value="Genomic_DNA"/>
</dbReference>
<feature type="transmembrane region" description="Helical" evidence="13">
    <location>
        <begin position="60"/>
        <end position="80"/>
    </location>
</feature>
<evidence type="ECO:0000256" key="7">
    <source>
        <dbReference type="ARBA" id="ARBA00022475"/>
    </source>
</evidence>
<dbReference type="GO" id="GO:0042910">
    <property type="term" value="F:xenobiotic transmembrane transporter activity"/>
    <property type="evidence" value="ECO:0007669"/>
    <property type="project" value="InterPro"/>
</dbReference>
<dbReference type="PATRIC" id="fig|931276.5.peg.2526"/>
<dbReference type="OrthoDB" id="9776324at2"/>
<reference evidence="14 15" key="1">
    <citation type="submission" date="2013-02" db="EMBL/GenBank/DDBJ databases">
        <title>Genome sequence of Clostridium saccharoperbutylacetonicum N1-4(HMT).</title>
        <authorList>
            <person name="Poehlein A."/>
            <person name="Daniel R."/>
        </authorList>
    </citation>
    <scope>NUCLEOTIDE SEQUENCE [LARGE SCALE GENOMIC DNA]</scope>
    <source>
        <strain evidence="15">N1-4(HMT)</strain>
    </source>
</reference>